<reference evidence="2" key="1">
    <citation type="submission" date="2022-10" db="EMBL/GenBank/DDBJ databases">
        <title>Comparative genomic analysis of Cohnella hashimotonis sp. nov., isolated from the International Space Station.</title>
        <authorList>
            <person name="Simpson A."/>
            <person name="Venkateswaran K."/>
        </authorList>
    </citation>
    <scope>NUCLEOTIDE SEQUENCE</scope>
    <source>
        <strain evidence="2">DSM 28161</strain>
    </source>
</reference>
<dbReference type="InterPro" id="IPR041625">
    <property type="entry name" value="Beta-mannosidase_Ig"/>
</dbReference>
<dbReference type="RefSeq" id="WP_277532599.1">
    <property type="nucleotide sequence ID" value="NZ_JAPDIA010000003.1"/>
</dbReference>
<proteinExistence type="predicted"/>
<dbReference type="Gene3D" id="2.60.40.10">
    <property type="entry name" value="Immunoglobulins"/>
    <property type="match status" value="1"/>
</dbReference>
<accession>A0A9X4KT75</accession>
<organism evidence="2 3">
    <name type="scientific">Cohnella rhizosphaerae</name>
    <dbReference type="NCBI Taxonomy" id="1457232"/>
    <lineage>
        <taxon>Bacteria</taxon>
        <taxon>Bacillati</taxon>
        <taxon>Bacillota</taxon>
        <taxon>Bacilli</taxon>
        <taxon>Bacillales</taxon>
        <taxon>Paenibacillaceae</taxon>
        <taxon>Cohnella</taxon>
    </lineage>
</organism>
<dbReference type="EMBL" id="JAPDIA010000003">
    <property type="protein sequence ID" value="MDG0810649.1"/>
    <property type="molecule type" value="Genomic_DNA"/>
</dbReference>
<dbReference type="InterPro" id="IPR036156">
    <property type="entry name" value="Beta-gal/glucu_dom_sf"/>
</dbReference>
<evidence type="ECO:0000313" key="3">
    <source>
        <dbReference type="Proteomes" id="UP001153404"/>
    </source>
</evidence>
<comment type="caution">
    <text evidence="2">The sequence shown here is derived from an EMBL/GenBank/DDBJ whole genome shotgun (WGS) entry which is preliminary data.</text>
</comment>
<dbReference type="AlphaFoldDB" id="A0A9X4KT75"/>
<name>A0A9X4KT75_9BACL</name>
<feature type="domain" description="Beta-mannosidase Ig-fold" evidence="1">
    <location>
        <begin position="131"/>
        <end position="179"/>
    </location>
</feature>
<dbReference type="Pfam" id="PF17753">
    <property type="entry name" value="Ig_mannosidase"/>
    <property type="match status" value="1"/>
</dbReference>
<sequence length="198" mass="21613">MRAATTAGAYGESWETEAVVPANEAVLIHTIVKRDWGLTEGAADAVVQAVWEPYATGDGSEGGRGDRGDLGVRDVRDVQSNQDDQDDQGVQGVQGVQSFQGFQGNQSDSSVFFDVLPKELVCPPAKLEVECVRHDATSGRLIIRTDVYARVVTIENELLLEDNYFDLMPGETKEVAYRTMTGVEWTGMPVVTCWNEAP</sequence>
<evidence type="ECO:0000259" key="1">
    <source>
        <dbReference type="Pfam" id="PF17753"/>
    </source>
</evidence>
<keyword evidence="3" id="KW-1185">Reference proteome</keyword>
<evidence type="ECO:0000313" key="2">
    <source>
        <dbReference type="EMBL" id="MDG0810649.1"/>
    </source>
</evidence>
<dbReference type="InterPro" id="IPR013783">
    <property type="entry name" value="Ig-like_fold"/>
</dbReference>
<gene>
    <name evidence="2" type="ORF">OMP40_15680</name>
</gene>
<protein>
    <recommendedName>
        <fullName evidence="1">Beta-mannosidase Ig-fold domain-containing protein</fullName>
    </recommendedName>
</protein>
<dbReference type="Proteomes" id="UP001153404">
    <property type="component" value="Unassembled WGS sequence"/>
</dbReference>
<dbReference type="SUPFAM" id="SSF49303">
    <property type="entry name" value="beta-Galactosidase/glucuronidase domain"/>
    <property type="match status" value="1"/>
</dbReference>